<sequence>MFDNMNIPLNLFFENLEKEKIAELFKNVFPWEPLKVLKIYLLDIISDLPKEIPIGVPLSESLFFTTEGEIIPLKEIDIYDEEYYFRGKKIEGAILKAGAILTGRKIFFEKDVVVEPFSLISSPAYFSKGTQIRHGAYVRGSIYTGEKAVIGHATEVKNSIFFSSAKAPHFAYVGDSILGNNVNLGAGTKLANLKFSKKNIILKINSETIDTGLKKFGAILGDRCQTGCNSVLQPGTLLGKESYVYPNRVCGPGYFLPGTKIK</sequence>
<accession>A0A2N7Q7R3</accession>
<organism evidence="3 4">
    <name type="scientific">Thermodesulfobacterium geofontis</name>
    <dbReference type="NCBI Taxonomy" id="1295609"/>
    <lineage>
        <taxon>Bacteria</taxon>
        <taxon>Pseudomonadati</taxon>
        <taxon>Thermodesulfobacteriota</taxon>
        <taxon>Thermodesulfobacteria</taxon>
        <taxon>Thermodesulfobacteriales</taxon>
        <taxon>Thermodesulfobacteriaceae</taxon>
        <taxon>Thermodesulfobacterium</taxon>
    </lineage>
</organism>
<comment type="caution">
    <text evidence="3">The sequence shown here is derived from an EMBL/GenBank/DDBJ whole genome shotgun (WGS) entry which is preliminary data.</text>
</comment>
<evidence type="ECO:0008006" key="5">
    <source>
        <dbReference type="Google" id="ProtNLM"/>
    </source>
</evidence>
<keyword evidence="2" id="KW-0012">Acyltransferase</keyword>
<dbReference type="AlphaFoldDB" id="A0A2N7Q7R3"/>
<gene>
    <name evidence="3" type="ORF">C0169_06870</name>
</gene>
<proteinExistence type="predicted"/>
<dbReference type="Gene3D" id="2.160.10.10">
    <property type="entry name" value="Hexapeptide repeat proteins"/>
    <property type="match status" value="1"/>
</dbReference>
<evidence type="ECO:0000256" key="2">
    <source>
        <dbReference type="ARBA" id="ARBA00023315"/>
    </source>
</evidence>
<dbReference type="InterPro" id="IPR011004">
    <property type="entry name" value="Trimer_LpxA-like_sf"/>
</dbReference>
<name>A0A2N7Q7R3_9BACT</name>
<evidence type="ECO:0000313" key="3">
    <source>
        <dbReference type="EMBL" id="PMP94191.1"/>
    </source>
</evidence>
<protein>
    <recommendedName>
        <fullName evidence="5">Glucose-1-phosphate thymidylyltransferase</fullName>
    </recommendedName>
</protein>
<evidence type="ECO:0000313" key="4">
    <source>
        <dbReference type="Proteomes" id="UP000235619"/>
    </source>
</evidence>
<dbReference type="Proteomes" id="UP000235619">
    <property type="component" value="Unassembled WGS sequence"/>
</dbReference>
<reference evidence="3 4" key="1">
    <citation type="submission" date="2018-01" db="EMBL/GenBank/DDBJ databases">
        <title>Metagenomic assembled genomes from two thermal pools in the Uzon Caldera, Kamchatka, Russia.</title>
        <authorList>
            <person name="Wilkins L."/>
            <person name="Ettinger C."/>
        </authorList>
    </citation>
    <scope>NUCLEOTIDE SEQUENCE [LARGE SCALE GENOMIC DNA]</scope>
    <source>
        <strain evidence="3">ARK-04</strain>
    </source>
</reference>
<dbReference type="PANTHER" id="PTHR43584:SF8">
    <property type="entry name" value="N-ACETYLMURAMATE ALPHA-1-PHOSPHATE URIDYLYLTRANSFERASE"/>
    <property type="match status" value="1"/>
</dbReference>
<dbReference type="PANTHER" id="PTHR43584">
    <property type="entry name" value="NUCLEOTIDYL TRANSFERASE"/>
    <property type="match status" value="1"/>
</dbReference>
<keyword evidence="1" id="KW-0808">Transferase</keyword>
<dbReference type="GO" id="GO:0016746">
    <property type="term" value="F:acyltransferase activity"/>
    <property type="evidence" value="ECO:0007669"/>
    <property type="project" value="UniProtKB-KW"/>
</dbReference>
<dbReference type="GO" id="GO:0016779">
    <property type="term" value="F:nucleotidyltransferase activity"/>
    <property type="evidence" value="ECO:0007669"/>
    <property type="project" value="UniProtKB-ARBA"/>
</dbReference>
<dbReference type="InterPro" id="IPR050065">
    <property type="entry name" value="GlmU-like"/>
</dbReference>
<dbReference type="EMBL" id="PNJD01000419">
    <property type="protein sequence ID" value="PMP94191.1"/>
    <property type="molecule type" value="Genomic_DNA"/>
</dbReference>
<dbReference type="SUPFAM" id="SSF51161">
    <property type="entry name" value="Trimeric LpxA-like enzymes"/>
    <property type="match status" value="1"/>
</dbReference>
<evidence type="ECO:0000256" key="1">
    <source>
        <dbReference type="ARBA" id="ARBA00022679"/>
    </source>
</evidence>